<organism evidence="2 3">
    <name type="scientific">Paxillus rubicundulus Ve08.2h10</name>
    <dbReference type="NCBI Taxonomy" id="930991"/>
    <lineage>
        <taxon>Eukaryota</taxon>
        <taxon>Fungi</taxon>
        <taxon>Dikarya</taxon>
        <taxon>Basidiomycota</taxon>
        <taxon>Agaricomycotina</taxon>
        <taxon>Agaricomycetes</taxon>
        <taxon>Agaricomycetidae</taxon>
        <taxon>Boletales</taxon>
        <taxon>Paxilineae</taxon>
        <taxon>Paxillaceae</taxon>
        <taxon>Paxillus</taxon>
    </lineage>
</organism>
<protein>
    <submittedName>
        <fullName evidence="2">Unplaced genomic scaffold scaffold_37, whole genome shotgun sequence</fullName>
    </submittedName>
</protein>
<dbReference type="AlphaFoldDB" id="A0A0D0ECI9"/>
<evidence type="ECO:0000313" key="3">
    <source>
        <dbReference type="Proteomes" id="UP000054538"/>
    </source>
</evidence>
<dbReference type="InParanoid" id="A0A0D0ECI9"/>
<evidence type="ECO:0000313" key="2">
    <source>
        <dbReference type="EMBL" id="KIK99450.1"/>
    </source>
</evidence>
<accession>A0A0D0ECI9</accession>
<sequence>MEEAASLVENILGVVLQPPSEDNTDTFKLLTPQALHRVRHHSGDSPSGLADLPKRKRGKKKATDQPSPSPILSAPSRSPQVLLRVPPHCFKPPPLASILEHLASHTSPPVIDAPPVSVHETYCCTIFAHVAIDLDLRNSYIINCLWRILAEVAPDVDFTDLLKSPPLDLPDPNTCILLPGLRLTSSTPSFVHSVPSQPELLDGHTLALPSWVINAMKNNWNVHIPLTALSTCSLTSLSLSTHEESGQALSLKDCVISLASSQLSAKDEGSLTAQEWLHAFPCLVDCICCHLPSPECPEITDLWLQHYSQRTPHLNNYNTISQCPDLWDLFHICLCYDICLHVHYVNPQNSLNPAVQSGTKQLMHTIQALSTSSWV</sequence>
<dbReference type="EMBL" id="KN824859">
    <property type="protein sequence ID" value="KIK99450.1"/>
    <property type="molecule type" value="Genomic_DNA"/>
</dbReference>
<evidence type="ECO:0000256" key="1">
    <source>
        <dbReference type="SAM" id="MobiDB-lite"/>
    </source>
</evidence>
<keyword evidence="3" id="KW-1185">Reference proteome</keyword>
<dbReference type="OrthoDB" id="2690750at2759"/>
<reference evidence="2 3" key="1">
    <citation type="submission" date="2014-04" db="EMBL/GenBank/DDBJ databases">
        <authorList>
            <consortium name="DOE Joint Genome Institute"/>
            <person name="Kuo A."/>
            <person name="Kohler A."/>
            <person name="Jargeat P."/>
            <person name="Nagy L.G."/>
            <person name="Floudas D."/>
            <person name="Copeland A."/>
            <person name="Barry K.W."/>
            <person name="Cichocki N."/>
            <person name="Veneault-Fourrey C."/>
            <person name="LaButti K."/>
            <person name="Lindquist E.A."/>
            <person name="Lipzen A."/>
            <person name="Lundell T."/>
            <person name="Morin E."/>
            <person name="Murat C."/>
            <person name="Sun H."/>
            <person name="Tunlid A."/>
            <person name="Henrissat B."/>
            <person name="Grigoriev I.V."/>
            <person name="Hibbett D.S."/>
            <person name="Martin F."/>
            <person name="Nordberg H.P."/>
            <person name="Cantor M.N."/>
            <person name="Hua S.X."/>
        </authorList>
    </citation>
    <scope>NUCLEOTIDE SEQUENCE [LARGE SCALE GENOMIC DNA]</scope>
    <source>
        <strain evidence="2 3">Ve08.2h10</strain>
    </source>
</reference>
<feature type="region of interest" description="Disordered" evidence="1">
    <location>
        <begin position="17"/>
        <end position="77"/>
    </location>
</feature>
<dbReference type="HOGENOM" id="CLU_737894_0_0_1"/>
<reference evidence="3" key="2">
    <citation type="submission" date="2015-01" db="EMBL/GenBank/DDBJ databases">
        <title>Evolutionary Origins and Diversification of the Mycorrhizal Mutualists.</title>
        <authorList>
            <consortium name="DOE Joint Genome Institute"/>
            <consortium name="Mycorrhizal Genomics Consortium"/>
            <person name="Kohler A."/>
            <person name="Kuo A."/>
            <person name="Nagy L.G."/>
            <person name="Floudas D."/>
            <person name="Copeland A."/>
            <person name="Barry K.W."/>
            <person name="Cichocki N."/>
            <person name="Veneault-Fourrey C."/>
            <person name="LaButti K."/>
            <person name="Lindquist E.A."/>
            <person name="Lipzen A."/>
            <person name="Lundell T."/>
            <person name="Morin E."/>
            <person name="Murat C."/>
            <person name="Riley R."/>
            <person name="Ohm R."/>
            <person name="Sun H."/>
            <person name="Tunlid A."/>
            <person name="Henrissat B."/>
            <person name="Grigoriev I.V."/>
            <person name="Hibbett D.S."/>
            <person name="Martin F."/>
        </authorList>
    </citation>
    <scope>NUCLEOTIDE SEQUENCE [LARGE SCALE GENOMIC DNA]</scope>
    <source>
        <strain evidence="3">Ve08.2h10</strain>
    </source>
</reference>
<dbReference type="Proteomes" id="UP000054538">
    <property type="component" value="Unassembled WGS sequence"/>
</dbReference>
<proteinExistence type="predicted"/>
<name>A0A0D0ECI9_9AGAM</name>
<gene>
    <name evidence="2" type="ORF">PAXRUDRAFT_788586</name>
</gene>